<gene>
    <name evidence="6" type="primary">mreB</name>
    <name evidence="7" type="ORF">COS78_02105</name>
</gene>
<keyword evidence="3 6" id="KW-0067">ATP-binding</keyword>
<dbReference type="GO" id="GO:0005737">
    <property type="term" value="C:cytoplasm"/>
    <property type="evidence" value="ECO:0007669"/>
    <property type="project" value="UniProtKB-SubCell"/>
</dbReference>
<keyword evidence="4 6" id="KW-0133">Cell shape</keyword>
<dbReference type="Proteomes" id="UP000231407">
    <property type="component" value="Unassembled WGS sequence"/>
</dbReference>
<dbReference type="InterPro" id="IPR056546">
    <property type="entry name" value="MreB_MamK-like"/>
</dbReference>
<name>A0A2M7AS76_9BACT</name>
<dbReference type="Pfam" id="PF06723">
    <property type="entry name" value="MreB_Mbl"/>
    <property type="match status" value="1"/>
</dbReference>
<reference evidence="8" key="1">
    <citation type="submission" date="2017-09" db="EMBL/GenBank/DDBJ databases">
        <title>Depth-based differentiation of microbial function through sediment-hosted aquifers and enrichment of novel symbionts in the deep terrestrial subsurface.</title>
        <authorList>
            <person name="Probst A.J."/>
            <person name="Ladd B."/>
            <person name="Jarett J.K."/>
            <person name="Geller-Mcgrath D.E."/>
            <person name="Sieber C.M.K."/>
            <person name="Emerson J.B."/>
            <person name="Anantharaman K."/>
            <person name="Thomas B.C."/>
            <person name="Malmstrom R."/>
            <person name="Stieglmeier M."/>
            <person name="Klingl A."/>
            <person name="Woyke T."/>
            <person name="Ryan C.M."/>
            <person name="Banfield J.F."/>
        </authorList>
    </citation>
    <scope>NUCLEOTIDE SEQUENCE [LARGE SCALE GENOMIC DNA]</scope>
</reference>
<dbReference type="InterPro" id="IPR004753">
    <property type="entry name" value="MreB"/>
</dbReference>
<evidence type="ECO:0000256" key="2">
    <source>
        <dbReference type="ARBA" id="ARBA00022741"/>
    </source>
</evidence>
<sequence>MVGLKEFISNFYWQMGVDLGSSHISIYLKGKGIVVDEPSSVAKLKKKKWGQSRFLMFGQRAKETMSREPKLIEVVQPVKKGVVVDLEAAEALAGNYLKLIFEIPSGYPRLLKPKVVAAVSSQISEVQRRAYVSVFNNAGAGEVVLVDSGVVGALGSGYNLNESGGVLVVDIGGSKTEISLVSMGGLVIGRCLELGGDNFDEAIINYVKMKYGLLIGKNSVEKLKIGGGGIVRGRDLEHSLPKSLRVGGTEIQEAVAFLINKIVRMISGVLDEMPTEMTEDILKRGIILVGGMAQMVEITKAIEEETKISTMVVEEPAQAVIRGCGVLLEDLELLKRVRTINNR</sequence>
<keyword evidence="2 6" id="KW-0547">Nucleotide-binding</keyword>
<evidence type="ECO:0000256" key="6">
    <source>
        <dbReference type="HAMAP-Rule" id="MF_02207"/>
    </source>
</evidence>
<comment type="subcellular location">
    <subcellularLocation>
        <location evidence="6">Cytoplasm</location>
    </subcellularLocation>
    <text evidence="6">Membrane-associated.</text>
</comment>
<dbReference type="SUPFAM" id="SSF53067">
    <property type="entry name" value="Actin-like ATPase domain"/>
    <property type="match status" value="2"/>
</dbReference>
<evidence type="ECO:0000256" key="1">
    <source>
        <dbReference type="ARBA" id="ARBA00022490"/>
    </source>
</evidence>
<dbReference type="HAMAP" id="MF_02207">
    <property type="entry name" value="MreB"/>
    <property type="match status" value="1"/>
</dbReference>
<protein>
    <recommendedName>
        <fullName evidence="6">Cell shape-determining protein MreB</fullName>
    </recommendedName>
</protein>
<comment type="caution">
    <text evidence="6">Lacks conserved residue(s) required for the propagation of feature annotation.</text>
</comment>
<evidence type="ECO:0000256" key="4">
    <source>
        <dbReference type="ARBA" id="ARBA00022960"/>
    </source>
</evidence>
<dbReference type="GO" id="GO:0000902">
    <property type="term" value="P:cell morphogenesis"/>
    <property type="evidence" value="ECO:0007669"/>
    <property type="project" value="InterPro"/>
</dbReference>
<evidence type="ECO:0000313" key="7">
    <source>
        <dbReference type="EMBL" id="PIU73476.1"/>
    </source>
</evidence>
<feature type="binding site" evidence="6">
    <location>
        <begin position="221"/>
        <end position="224"/>
    </location>
    <ligand>
        <name>ATP</name>
        <dbReference type="ChEBI" id="CHEBI:30616"/>
    </ligand>
</feature>
<dbReference type="AlphaFoldDB" id="A0A2M7AS76"/>
<dbReference type="Gene3D" id="3.30.420.40">
    <property type="match status" value="2"/>
</dbReference>
<keyword evidence="1 6" id="KW-0963">Cytoplasm</keyword>
<dbReference type="GO" id="GO:0008360">
    <property type="term" value="P:regulation of cell shape"/>
    <property type="evidence" value="ECO:0007669"/>
    <property type="project" value="UniProtKB-UniRule"/>
</dbReference>
<comment type="similarity">
    <text evidence="5 6">Belongs to the FtsA/MreB family.</text>
</comment>
<dbReference type="GO" id="GO:0005524">
    <property type="term" value="F:ATP binding"/>
    <property type="evidence" value="ECO:0007669"/>
    <property type="project" value="UniProtKB-KW"/>
</dbReference>
<organism evidence="7 8">
    <name type="scientific">Candidatus Shapirobacteria bacterium CG06_land_8_20_14_3_00_40_12</name>
    <dbReference type="NCBI Taxonomy" id="1974881"/>
    <lineage>
        <taxon>Bacteria</taxon>
        <taxon>Candidatus Shapironibacteriota</taxon>
    </lineage>
</organism>
<evidence type="ECO:0000313" key="8">
    <source>
        <dbReference type="Proteomes" id="UP000231407"/>
    </source>
</evidence>
<dbReference type="PANTHER" id="PTHR42749:SF1">
    <property type="entry name" value="CELL SHAPE-DETERMINING PROTEIN MREB"/>
    <property type="match status" value="1"/>
</dbReference>
<accession>A0A2M7AS76</accession>
<evidence type="ECO:0000256" key="5">
    <source>
        <dbReference type="ARBA" id="ARBA00023458"/>
    </source>
</evidence>
<dbReference type="PANTHER" id="PTHR42749">
    <property type="entry name" value="CELL SHAPE-DETERMINING PROTEIN MREB"/>
    <property type="match status" value="1"/>
</dbReference>
<comment type="caution">
    <text evidence="7">The sequence shown here is derived from an EMBL/GenBank/DDBJ whole genome shotgun (WGS) entry which is preliminary data.</text>
</comment>
<proteinExistence type="inferred from homology"/>
<dbReference type="InterPro" id="IPR043129">
    <property type="entry name" value="ATPase_NBD"/>
</dbReference>
<comment type="subunit">
    <text evidence="6">Forms polymers.</text>
</comment>
<evidence type="ECO:0000256" key="3">
    <source>
        <dbReference type="ARBA" id="ARBA00022840"/>
    </source>
</evidence>
<comment type="function">
    <text evidence="6">Forms membrane-associated dynamic filaments that are essential for cell shape determination. Acts by regulating cell wall synthesis and cell elongation, and thus cell shape. A feedback loop between cell geometry and MreB localization may maintain elongated cell shape by targeting cell wall growth to regions of negative cell wall curvature.</text>
</comment>
<dbReference type="EMBL" id="PEWA01000024">
    <property type="protein sequence ID" value="PIU73476.1"/>
    <property type="molecule type" value="Genomic_DNA"/>
</dbReference>
<dbReference type="PRINTS" id="PR01652">
    <property type="entry name" value="SHAPEPROTEIN"/>
</dbReference>